<proteinExistence type="predicted"/>
<name>F3CDN8_PSESG</name>
<reference evidence="1 2" key="1">
    <citation type="journal article" date="2011" name="PLoS Pathog.">
        <title>Dynamic evolution of pathogenicity revealed by sequencing and comparative genomics of 19 Pseudomonas syringae isolates.</title>
        <authorList>
            <person name="Baltrus D.A."/>
            <person name="Nishimura M.T."/>
            <person name="Romanchuk A."/>
            <person name="Chang J.H."/>
            <person name="Mukhtar M.S."/>
            <person name="Cherkis K."/>
            <person name="Roach J."/>
            <person name="Grant S.R."/>
            <person name="Jones C.D."/>
            <person name="Dangl J.L."/>
        </authorList>
    </citation>
    <scope>NUCLEOTIDE SEQUENCE [LARGE SCALE GENOMIC DNA]</scope>
    <source>
        <strain evidence="2">race 4</strain>
    </source>
</reference>
<protein>
    <submittedName>
        <fullName evidence="1">Uncharacterized protein</fullName>
    </submittedName>
</protein>
<organism evidence="1 2">
    <name type="scientific">Pseudomonas savastanoi pv. glycinea str. race 4</name>
    <dbReference type="NCBI Taxonomy" id="875330"/>
    <lineage>
        <taxon>Bacteria</taxon>
        <taxon>Pseudomonadati</taxon>
        <taxon>Pseudomonadota</taxon>
        <taxon>Gammaproteobacteria</taxon>
        <taxon>Pseudomonadales</taxon>
        <taxon>Pseudomonadaceae</taxon>
        <taxon>Pseudomonas</taxon>
    </lineage>
</organism>
<dbReference type="HOGENOM" id="CLU_3209625_0_0_6"/>
<dbReference type="Proteomes" id="UP000005466">
    <property type="component" value="Unassembled WGS sequence"/>
</dbReference>
<evidence type="ECO:0000313" key="1">
    <source>
        <dbReference type="EMBL" id="EGH17380.1"/>
    </source>
</evidence>
<dbReference type="EMBL" id="ADWY01001713">
    <property type="protein sequence ID" value="EGH17380.1"/>
    <property type="molecule type" value="Genomic_DNA"/>
</dbReference>
<gene>
    <name evidence="1" type="ORF">Pgy4_30891</name>
</gene>
<feature type="non-terminal residue" evidence="1">
    <location>
        <position position="1"/>
    </location>
</feature>
<accession>F3CDN8</accession>
<dbReference type="AlphaFoldDB" id="F3CDN8"/>
<sequence length="44" mass="5164">KAQLKFAHKDDFEIKNVDICFGLQRMFRKVRSGRRVEGLELGAR</sequence>
<evidence type="ECO:0000313" key="2">
    <source>
        <dbReference type="Proteomes" id="UP000005466"/>
    </source>
</evidence>
<comment type="caution">
    <text evidence="1">The sequence shown here is derived from an EMBL/GenBank/DDBJ whole genome shotgun (WGS) entry which is preliminary data.</text>
</comment>